<feature type="region of interest" description="Disordered" evidence="1">
    <location>
        <begin position="29"/>
        <end position="57"/>
    </location>
</feature>
<evidence type="ECO:0000256" key="1">
    <source>
        <dbReference type="SAM" id="MobiDB-lite"/>
    </source>
</evidence>
<feature type="region of interest" description="Disordered" evidence="1">
    <location>
        <begin position="76"/>
        <end position="125"/>
    </location>
</feature>
<dbReference type="Proteomes" id="UP001066276">
    <property type="component" value="Chromosome 2_2"/>
</dbReference>
<organism evidence="2 3">
    <name type="scientific">Pleurodeles waltl</name>
    <name type="common">Iberian ribbed newt</name>
    <dbReference type="NCBI Taxonomy" id="8319"/>
    <lineage>
        <taxon>Eukaryota</taxon>
        <taxon>Metazoa</taxon>
        <taxon>Chordata</taxon>
        <taxon>Craniata</taxon>
        <taxon>Vertebrata</taxon>
        <taxon>Euteleostomi</taxon>
        <taxon>Amphibia</taxon>
        <taxon>Batrachia</taxon>
        <taxon>Caudata</taxon>
        <taxon>Salamandroidea</taxon>
        <taxon>Salamandridae</taxon>
        <taxon>Pleurodelinae</taxon>
        <taxon>Pleurodeles</taxon>
    </lineage>
</organism>
<gene>
    <name evidence="2" type="ORF">NDU88_000279</name>
</gene>
<feature type="compositionally biased region" description="Basic and acidic residues" evidence="1">
    <location>
        <begin position="33"/>
        <end position="47"/>
    </location>
</feature>
<proteinExistence type="predicted"/>
<protein>
    <submittedName>
        <fullName evidence="2">Uncharacterized protein</fullName>
    </submittedName>
</protein>
<accession>A0AAV7UQC0</accession>
<dbReference type="AlphaFoldDB" id="A0AAV7UQC0"/>
<keyword evidence="3" id="KW-1185">Reference proteome</keyword>
<evidence type="ECO:0000313" key="3">
    <source>
        <dbReference type="Proteomes" id="UP001066276"/>
    </source>
</evidence>
<evidence type="ECO:0000313" key="2">
    <source>
        <dbReference type="EMBL" id="KAJ1190962.1"/>
    </source>
</evidence>
<feature type="compositionally biased region" description="Basic and acidic residues" evidence="1">
    <location>
        <begin position="76"/>
        <end position="95"/>
    </location>
</feature>
<dbReference type="EMBL" id="JANPWB010000004">
    <property type="protein sequence ID" value="KAJ1190962.1"/>
    <property type="molecule type" value="Genomic_DNA"/>
</dbReference>
<name>A0AAV7UQC0_PLEWA</name>
<reference evidence="2" key="1">
    <citation type="journal article" date="2022" name="bioRxiv">
        <title>Sequencing and chromosome-scale assembly of the giantPleurodeles waltlgenome.</title>
        <authorList>
            <person name="Brown T."/>
            <person name="Elewa A."/>
            <person name="Iarovenko S."/>
            <person name="Subramanian E."/>
            <person name="Araus A.J."/>
            <person name="Petzold A."/>
            <person name="Susuki M."/>
            <person name="Suzuki K.-i.T."/>
            <person name="Hayashi T."/>
            <person name="Toyoda A."/>
            <person name="Oliveira C."/>
            <person name="Osipova E."/>
            <person name="Leigh N.D."/>
            <person name="Simon A."/>
            <person name="Yun M.H."/>
        </authorList>
    </citation>
    <scope>NUCLEOTIDE SEQUENCE</scope>
    <source>
        <strain evidence="2">20211129_DDA</strain>
        <tissue evidence="2">Liver</tissue>
    </source>
</reference>
<sequence length="125" mass="13509">MGSEPAAPCTRSVFRGGLQTWVEPWSAVGARPSTDRRTEQLRDECTPRTDPAVNHPQCPASHSLHLFTLPTSLKEPCSRDTLDSVRSPVDRRLALLDDMTGSSTESPQPEGGGTKPLTLRGEEGA</sequence>
<comment type="caution">
    <text evidence="2">The sequence shown here is derived from an EMBL/GenBank/DDBJ whole genome shotgun (WGS) entry which is preliminary data.</text>
</comment>